<gene>
    <name evidence="4" type="ORF">GCM10007907_22130</name>
</gene>
<dbReference type="Proteomes" id="UP001156706">
    <property type="component" value="Unassembled WGS sequence"/>
</dbReference>
<dbReference type="InterPro" id="IPR022623">
    <property type="entry name" value="Glyco_trans_4"/>
</dbReference>
<evidence type="ECO:0000256" key="1">
    <source>
        <dbReference type="ARBA" id="ARBA00022679"/>
    </source>
</evidence>
<proteinExistence type="predicted"/>
<dbReference type="SUPFAM" id="SSF53756">
    <property type="entry name" value="UDP-Glycosyltransferase/glycogen phosphorylase"/>
    <property type="match status" value="1"/>
</dbReference>
<keyword evidence="5" id="KW-1185">Reference proteome</keyword>
<protein>
    <submittedName>
        <fullName evidence="4">Glycosyl transferase family 1</fullName>
    </submittedName>
</protein>
<feature type="domain" description="Glycosyl transferase family 1" evidence="2">
    <location>
        <begin position="211"/>
        <end position="378"/>
    </location>
</feature>
<name>A0ABQ5YG08_9NEIS</name>
<evidence type="ECO:0000313" key="4">
    <source>
        <dbReference type="EMBL" id="GLR13423.1"/>
    </source>
</evidence>
<dbReference type="RefSeq" id="WP_284196525.1">
    <property type="nucleotide sequence ID" value="NZ_BSOG01000002.1"/>
</dbReference>
<sequence>MRVLFLHQNFPGQFRHLARAVAADPANQVIALGQQKAPGMPGVRMLRYQPKRQAHPSTHRYLHGMENAVLAGQAVAEVLARLKQQGFSPDVIIAHPGWGEALYVKDIYPQARVIHFCEYYYHAEGADAGFDPAFPLSLDDRARIRSRNALHLLNLEQCDLAVAPTAWQKSLHPQAYHDKIQVIHEGVDTDVAKPDPVARFTLPDGRVLSRHDKIVTYVARNLEPYRGYPQFIHALAQLQRQRSDVHALIVGGDDVSYGSKPKDAANWRAKLTAEVALDPSRTHHLGKLPYQDYLKVLQISSAHVYLTYPFVLSWSLLEAMAVGCCVVGSQTAPVAEVLRHGENGWLVDFFDRDALVAQLQTVLDDPQAQTALRKQARAEVVAGYGIGAGNAAWLGLLA</sequence>
<organism evidence="4 5">
    <name type="scientific">Chitinimonas prasina</name>
    <dbReference type="NCBI Taxonomy" id="1434937"/>
    <lineage>
        <taxon>Bacteria</taxon>
        <taxon>Pseudomonadati</taxon>
        <taxon>Pseudomonadota</taxon>
        <taxon>Betaproteobacteria</taxon>
        <taxon>Neisseriales</taxon>
        <taxon>Chitinibacteraceae</taxon>
        <taxon>Chitinimonas</taxon>
    </lineage>
</organism>
<dbReference type="EMBL" id="BSOG01000002">
    <property type="protein sequence ID" value="GLR13423.1"/>
    <property type="molecule type" value="Genomic_DNA"/>
</dbReference>
<dbReference type="Gene3D" id="3.40.50.2000">
    <property type="entry name" value="Glycogen Phosphorylase B"/>
    <property type="match status" value="2"/>
</dbReference>
<dbReference type="Pfam" id="PF12000">
    <property type="entry name" value="Glyco_trans_4_3"/>
    <property type="match status" value="1"/>
</dbReference>
<feature type="domain" description="Glycosyl transferase family 4" evidence="3">
    <location>
        <begin position="27"/>
        <end position="191"/>
    </location>
</feature>
<dbReference type="PANTHER" id="PTHR46401">
    <property type="entry name" value="GLYCOSYLTRANSFERASE WBBK-RELATED"/>
    <property type="match status" value="1"/>
</dbReference>
<comment type="caution">
    <text evidence="4">The sequence shown here is derived from an EMBL/GenBank/DDBJ whole genome shotgun (WGS) entry which is preliminary data.</text>
</comment>
<evidence type="ECO:0000259" key="2">
    <source>
        <dbReference type="Pfam" id="PF00534"/>
    </source>
</evidence>
<evidence type="ECO:0000313" key="5">
    <source>
        <dbReference type="Proteomes" id="UP001156706"/>
    </source>
</evidence>
<dbReference type="InterPro" id="IPR001296">
    <property type="entry name" value="Glyco_trans_1"/>
</dbReference>
<evidence type="ECO:0000259" key="3">
    <source>
        <dbReference type="Pfam" id="PF12000"/>
    </source>
</evidence>
<dbReference type="PANTHER" id="PTHR46401:SF2">
    <property type="entry name" value="GLYCOSYLTRANSFERASE WBBK-RELATED"/>
    <property type="match status" value="1"/>
</dbReference>
<dbReference type="Pfam" id="PF00534">
    <property type="entry name" value="Glycos_transf_1"/>
    <property type="match status" value="1"/>
</dbReference>
<dbReference type="CDD" id="cd03818">
    <property type="entry name" value="GT4_ExpC-like"/>
    <property type="match status" value="1"/>
</dbReference>
<accession>A0ABQ5YG08</accession>
<reference evidence="5" key="1">
    <citation type="journal article" date="2019" name="Int. J. Syst. Evol. Microbiol.">
        <title>The Global Catalogue of Microorganisms (GCM) 10K type strain sequencing project: providing services to taxonomists for standard genome sequencing and annotation.</title>
        <authorList>
            <consortium name="The Broad Institute Genomics Platform"/>
            <consortium name="The Broad Institute Genome Sequencing Center for Infectious Disease"/>
            <person name="Wu L."/>
            <person name="Ma J."/>
        </authorList>
    </citation>
    <scope>NUCLEOTIDE SEQUENCE [LARGE SCALE GENOMIC DNA]</scope>
    <source>
        <strain evidence="5">NBRC 110044</strain>
    </source>
</reference>
<dbReference type="GO" id="GO:0016740">
    <property type="term" value="F:transferase activity"/>
    <property type="evidence" value="ECO:0007669"/>
    <property type="project" value="UniProtKB-KW"/>
</dbReference>
<keyword evidence="1 4" id="KW-0808">Transferase</keyword>